<organism evidence="1 2">
    <name type="scientific">Uliginosibacterium silvisoli</name>
    <dbReference type="NCBI Taxonomy" id="3114758"/>
    <lineage>
        <taxon>Bacteria</taxon>
        <taxon>Pseudomonadati</taxon>
        <taxon>Pseudomonadota</taxon>
        <taxon>Betaproteobacteria</taxon>
        <taxon>Rhodocyclales</taxon>
        <taxon>Zoogloeaceae</taxon>
        <taxon>Uliginosibacterium</taxon>
    </lineage>
</organism>
<name>A0ABU6K3L5_9RHOO</name>
<gene>
    <name evidence="1" type="ORF">VVD49_10660</name>
</gene>
<protein>
    <submittedName>
        <fullName evidence="1">Uncharacterized protein</fullName>
    </submittedName>
</protein>
<dbReference type="EMBL" id="JAYXHS010000002">
    <property type="protein sequence ID" value="MEC5386189.1"/>
    <property type="molecule type" value="Genomic_DNA"/>
</dbReference>
<evidence type="ECO:0000313" key="2">
    <source>
        <dbReference type="Proteomes" id="UP001331561"/>
    </source>
</evidence>
<reference evidence="1 2" key="1">
    <citation type="submission" date="2024-01" db="EMBL/GenBank/DDBJ databases">
        <title>Uliginosibacterium soil sp. nov.</title>
        <authorList>
            <person name="Lv Y."/>
        </authorList>
    </citation>
    <scope>NUCLEOTIDE SEQUENCE [LARGE SCALE GENOMIC DNA]</scope>
    <source>
        <strain evidence="1 2">H3</strain>
    </source>
</reference>
<evidence type="ECO:0000313" key="1">
    <source>
        <dbReference type="EMBL" id="MEC5386189.1"/>
    </source>
</evidence>
<proteinExistence type="predicted"/>
<keyword evidence="2" id="KW-1185">Reference proteome</keyword>
<accession>A0ABU6K3L5</accession>
<dbReference type="Proteomes" id="UP001331561">
    <property type="component" value="Unassembled WGS sequence"/>
</dbReference>
<dbReference type="RefSeq" id="WP_327599163.1">
    <property type="nucleotide sequence ID" value="NZ_JAYXHS010000002.1"/>
</dbReference>
<comment type="caution">
    <text evidence="1">The sequence shown here is derived from an EMBL/GenBank/DDBJ whole genome shotgun (WGS) entry which is preliminary data.</text>
</comment>
<sequence length="287" mass="32785">MSLLTAWNSWRRLDARQRALIKEKEIDASMSLEEWIPFLGGIARFDRAGDGLRKALGWLTLISVPLGLIPAIVTDSPAPLLVWLLSLGLGISWWRLRKIDIPSSLDRFLLPWLTLLKEDIQPKSEVVLRLDLRGAEMDNKSLMASDMPRGLPKSPRNCQDTYFRDDWLSGTASLADGAVLRWQISDLVRQRIKTRSNSRGKTKRKTKYKIQRSFDVQLSVRARDYQVAQLRPDTACRESVKHGEKRAAIRVRTRSIGHELTTPPRLDELVGTVSRAYRHLSIAPKER</sequence>